<organism evidence="3 4">
    <name type="scientific">Protea cynaroides</name>
    <dbReference type="NCBI Taxonomy" id="273540"/>
    <lineage>
        <taxon>Eukaryota</taxon>
        <taxon>Viridiplantae</taxon>
        <taxon>Streptophyta</taxon>
        <taxon>Embryophyta</taxon>
        <taxon>Tracheophyta</taxon>
        <taxon>Spermatophyta</taxon>
        <taxon>Magnoliopsida</taxon>
        <taxon>Proteales</taxon>
        <taxon>Proteaceae</taxon>
        <taxon>Protea</taxon>
    </lineage>
</organism>
<dbReference type="PANTHER" id="PTHR35475">
    <property type="entry name" value="WD REPEAT PROTEIN"/>
    <property type="match status" value="1"/>
</dbReference>
<name>A0A9Q0K972_9MAGN</name>
<dbReference type="Proteomes" id="UP001141806">
    <property type="component" value="Unassembled WGS sequence"/>
</dbReference>
<accession>A0A9Q0K972</accession>
<keyword evidence="4" id="KW-1185">Reference proteome</keyword>
<dbReference type="EMBL" id="JAMYWD010000007">
    <property type="protein sequence ID" value="KAJ4966229.1"/>
    <property type="molecule type" value="Genomic_DNA"/>
</dbReference>
<keyword evidence="2" id="KW-0472">Membrane</keyword>
<feature type="transmembrane region" description="Helical" evidence="2">
    <location>
        <begin position="118"/>
        <end position="136"/>
    </location>
</feature>
<evidence type="ECO:0000313" key="3">
    <source>
        <dbReference type="EMBL" id="KAJ4966229.1"/>
    </source>
</evidence>
<proteinExistence type="predicted"/>
<feature type="transmembrane region" description="Helical" evidence="2">
    <location>
        <begin position="148"/>
        <end position="168"/>
    </location>
</feature>
<evidence type="ECO:0000313" key="4">
    <source>
        <dbReference type="Proteomes" id="UP001141806"/>
    </source>
</evidence>
<evidence type="ECO:0000256" key="2">
    <source>
        <dbReference type="SAM" id="Phobius"/>
    </source>
</evidence>
<gene>
    <name evidence="3" type="ORF">NE237_018078</name>
</gene>
<protein>
    <submittedName>
        <fullName evidence="3">Uncharacterized protein</fullName>
    </submittedName>
</protein>
<sequence>MEKESKKEETEIEESSKSNPLETVNTKVPEVEIHLFRQGKGPIDIFKSSLGGWEQDQLEVSDILEKYGLKSLFAFNPKSGRGVSIRFSSRNGRSLLPYKDGSVIFLDGEPKDSLIKPVSKIAIGIALMTFLIAFLFKDPPDWIKRFDIMGGTFPPWALACAVIVFTRLRKRTRDILKRYGW</sequence>
<dbReference type="OrthoDB" id="658712at2759"/>
<feature type="region of interest" description="Disordered" evidence="1">
    <location>
        <begin position="1"/>
        <end position="23"/>
    </location>
</feature>
<dbReference type="PANTHER" id="PTHR35475:SF1">
    <property type="entry name" value="WD REPEAT PROTEIN"/>
    <property type="match status" value="1"/>
</dbReference>
<keyword evidence="2" id="KW-1133">Transmembrane helix</keyword>
<keyword evidence="2" id="KW-0812">Transmembrane</keyword>
<dbReference type="AlphaFoldDB" id="A0A9Q0K972"/>
<reference evidence="3" key="1">
    <citation type="journal article" date="2023" name="Plant J.">
        <title>The genome of the king protea, Protea cynaroides.</title>
        <authorList>
            <person name="Chang J."/>
            <person name="Duong T.A."/>
            <person name="Schoeman C."/>
            <person name="Ma X."/>
            <person name="Roodt D."/>
            <person name="Barker N."/>
            <person name="Li Z."/>
            <person name="Van de Peer Y."/>
            <person name="Mizrachi E."/>
        </authorList>
    </citation>
    <scope>NUCLEOTIDE SEQUENCE</scope>
    <source>
        <tissue evidence="3">Young leaves</tissue>
    </source>
</reference>
<comment type="caution">
    <text evidence="3">The sequence shown here is derived from an EMBL/GenBank/DDBJ whole genome shotgun (WGS) entry which is preliminary data.</text>
</comment>
<evidence type="ECO:0000256" key="1">
    <source>
        <dbReference type="SAM" id="MobiDB-lite"/>
    </source>
</evidence>